<evidence type="ECO:0000256" key="4">
    <source>
        <dbReference type="ARBA" id="ARBA00023239"/>
    </source>
</evidence>
<dbReference type="EMBL" id="KL142413">
    <property type="protein sequence ID" value="KDR67640.1"/>
    <property type="molecule type" value="Genomic_DNA"/>
</dbReference>
<dbReference type="InterPro" id="IPR006913">
    <property type="entry name" value="CENP-V/GFA"/>
</dbReference>
<keyword evidence="7" id="KW-1185">Reference proteome</keyword>
<organism evidence="6 7">
    <name type="scientific">Galerina marginata (strain CBS 339.88)</name>
    <dbReference type="NCBI Taxonomy" id="685588"/>
    <lineage>
        <taxon>Eukaryota</taxon>
        <taxon>Fungi</taxon>
        <taxon>Dikarya</taxon>
        <taxon>Basidiomycota</taxon>
        <taxon>Agaricomycotina</taxon>
        <taxon>Agaricomycetes</taxon>
        <taxon>Agaricomycetidae</taxon>
        <taxon>Agaricales</taxon>
        <taxon>Agaricineae</taxon>
        <taxon>Strophariaceae</taxon>
        <taxon>Galerina</taxon>
    </lineage>
</organism>
<dbReference type="SUPFAM" id="SSF51316">
    <property type="entry name" value="Mss4-like"/>
    <property type="match status" value="1"/>
</dbReference>
<evidence type="ECO:0000259" key="5">
    <source>
        <dbReference type="PROSITE" id="PS51891"/>
    </source>
</evidence>
<dbReference type="PROSITE" id="PS51891">
    <property type="entry name" value="CENP_V_GFA"/>
    <property type="match status" value="1"/>
</dbReference>
<keyword evidence="2" id="KW-0479">Metal-binding</keyword>
<accession>A0A067S9R2</accession>
<sequence>MSEEKTYHANCLCSEVKFTLQGEPFHFVICHCRNCKQVAGSAFMANAMFKPAQVKVIEGRDLIKEYADSNTLTGNTISRSFCSKCGSTLFIAPAGGGIIITHPSLIEETVAWVPKKEFHNDQRWPWVKEITFQPKKKAKL</sequence>
<dbReference type="AlphaFoldDB" id="A0A067S9R2"/>
<dbReference type="OrthoDB" id="9985472at2759"/>
<dbReference type="InterPro" id="IPR011057">
    <property type="entry name" value="Mss4-like_sf"/>
</dbReference>
<evidence type="ECO:0000313" key="7">
    <source>
        <dbReference type="Proteomes" id="UP000027222"/>
    </source>
</evidence>
<dbReference type="Proteomes" id="UP000027222">
    <property type="component" value="Unassembled WGS sequence"/>
</dbReference>
<evidence type="ECO:0000313" key="6">
    <source>
        <dbReference type="EMBL" id="KDR67640.1"/>
    </source>
</evidence>
<evidence type="ECO:0000256" key="2">
    <source>
        <dbReference type="ARBA" id="ARBA00022723"/>
    </source>
</evidence>
<dbReference type="PANTHER" id="PTHR33337">
    <property type="entry name" value="GFA DOMAIN-CONTAINING PROTEIN"/>
    <property type="match status" value="1"/>
</dbReference>
<dbReference type="PANTHER" id="PTHR33337:SF39">
    <property type="entry name" value="DUF636 DOMAIN PROTEIN (AFU_ORTHOLOGUE AFUA_6G11530)"/>
    <property type="match status" value="1"/>
</dbReference>
<proteinExistence type="inferred from homology"/>
<evidence type="ECO:0000256" key="1">
    <source>
        <dbReference type="ARBA" id="ARBA00005495"/>
    </source>
</evidence>
<keyword evidence="3" id="KW-0862">Zinc</keyword>
<name>A0A067S9R2_GALM3</name>
<dbReference type="STRING" id="685588.A0A067S9R2"/>
<dbReference type="HOGENOM" id="CLU_055491_3_2_1"/>
<dbReference type="Pfam" id="PF04828">
    <property type="entry name" value="GFA"/>
    <property type="match status" value="1"/>
</dbReference>
<feature type="domain" description="CENP-V/GFA" evidence="5">
    <location>
        <begin position="7"/>
        <end position="140"/>
    </location>
</feature>
<dbReference type="GO" id="GO:0046872">
    <property type="term" value="F:metal ion binding"/>
    <property type="evidence" value="ECO:0007669"/>
    <property type="project" value="UniProtKB-KW"/>
</dbReference>
<comment type="similarity">
    <text evidence="1">Belongs to the Gfa family.</text>
</comment>
<gene>
    <name evidence="6" type="ORF">GALMADRAFT_257878</name>
</gene>
<dbReference type="GO" id="GO:0016846">
    <property type="term" value="F:carbon-sulfur lyase activity"/>
    <property type="evidence" value="ECO:0007669"/>
    <property type="project" value="InterPro"/>
</dbReference>
<reference evidence="7" key="1">
    <citation type="journal article" date="2014" name="Proc. Natl. Acad. Sci. U.S.A.">
        <title>Extensive sampling of basidiomycete genomes demonstrates inadequacy of the white-rot/brown-rot paradigm for wood decay fungi.</title>
        <authorList>
            <person name="Riley R."/>
            <person name="Salamov A.A."/>
            <person name="Brown D.W."/>
            <person name="Nagy L.G."/>
            <person name="Floudas D."/>
            <person name="Held B.W."/>
            <person name="Levasseur A."/>
            <person name="Lombard V."/>
            <person name="Morin E."/>
            <person name="Otillar R."/>
            <person name="Lindquist E.A."/>
            <person name="Sun H."/>
            <person name="LaButti K.M."/>
            <person name="Schmutz J."/>
            <person name="Jabbour D."/>
            <person name="Luo H."/>
            <person name="Baker S.E."/>
            <person name="Pisabarro A.G."/>
            <person name="Walton J.D."/>
            <person name="Blanchette R.A."/>
            <person name="Henrissat B."/>
            <person name="Martin F."/>
            <person name="Cullen D."/>
            <person name="Hibbett D.S."/>
            <person name="Grigoriev I.V."/>
        </authorList>
    </citation>
    <scope>NUCLEOTIDE SEQUENCE [LARGE SCALE GENOMIC DNA]</scope>
    <source>
        <strain evidence="7">CBS 339.88</strain>
    </source>
</reference>
<evidence type="ECO:0000256" key="3">
    <source>
        <dbReference type="ARBA" id="ARBA00022833"/>
    </source>
</evidence>
<keyword evidence="4" id="KW-0456">Lyase</keyword>
<dbReference type="Gene3D" id="3.90.1590.10">
    <property type="entry name" value="glutathione-dependent formaldehyde- activating enzyme (gfa)"/>
    <property type="match status" value="1"/>
</dbReference>
<protein>
    <recommendedName>
        <fullName evidence="5">CENP-V/GFA domain-containing protein</fullName>
    </recommendedName>
</protein>